<dbReference type="AlphaFoldDB" id="A0A6M4A4X2"/>
<evidence type="ECO:0000313" key="1">
    <source>
        <dbReference type="EMBL" id="QJQ05607.1"/>
    </source>
</evidence>
<keyword evidence="2" id="KW-1185">Reference proteome</keyword>
<protein>
    <submittedName>
        <fullName evidence="1">Uncharacterized protein</fullName>
    </submittedName>
</protein>
<proteinExistence type="predicted"/>
<accession>A0A6M4A4X2</accession>
<dbReference type="EMBL" id="CP051152">
    <property type="protein sequence ID" value="QJQ05607.1"/>
    <property type="molecule type" value="Genomic_DNA"/>
</dbReference>
<dbReference type="Proteomes" id="UP000274350">
    <property type="component" value="Chromosome"/>
</dbReference>
<sequence>MQRYTVYVAGTGLGRLTLLICADVAHTCFTPRPDGLYRNLRVIASLDFAANTVLMINGDSFIMLLLLNAPEWMAALTTP</sequence>
<gene>
    <name evidence="1" type="ORF">EJG51_006800</name>
</gene>
<dbReference type="KEGG" id="upi:EJG51_006800"/>
<organism evidence="1 2">
    <name type="scientific">Undibacterium piscinae</name>
    <dbReference type="NCBI Taxonomy" id="2495591"/>
    <lineage>
        <taxon>Bacteria</taxon>
        <taxon>Pseudomonadati</taxon>
        <taxon>Pseudomonadota</taxon>
        <taxon>Betaproteobacteria</taxon>
        <taxon>Burkholderiales</taxon>
        <taxon>Oxalobacteraceae</taxon>
        <taxon>Undibacterium</taxon>
    </lineage>
</organism>
<reference evidence="1 2" key="1">
    <citation type="journal article" date="2019" name="Int. J. Syst. Evol. Microbiol.">
        <title>Undibacterium piscinae sp. nov., isolated from Korean shiner intestine.</title>
        <authorList>
            <person name="Lee S.Y."/>
            <person name="Kang W."/>
            <person name="Kim P.S."/>
            <person name="Kim H.S."/>
            <person name="Sung H."/>
            <person name="Shin N.R."/>
            <person name="Whon T.W."/>
            <person name="Yun J.H."/>
            <person name="Lee J.Y."/>
            <person name="Lee J.Y."/>
            <person name="Jung M.J."/>
            <person name="Jeong Y.S."/>
            <person name="Tak E.J."/>
            <person name="Han J.E."/>
            <person name="Hyun D.W."/>
            <person name="Kang M.S."/>
            <person name="Lee K.E."/>
            <person name="Lee B.H."/>
            <person name="Bae J.W."/>
        </authorList>
    </citation>
    <scope>NUCLEOTIDE SEQUENCE [LARGE SCALE GENOMIC DNA]</scope>
    <source>
        <strain evidence="1 2">S11R28</strain>
    </source>
</reference>
<evidence type="ECO:0000313" key="2">
    <source>
        <dbReference type="Proteomes" id="UP000274350"/>
    </source>
</evidence>
<name>A0A6M4A4X2_9BURK</name>